<dbReference type="InterPro" id="IPR050508">
    <property type="entry name" value="Methyltransf_Superfamily"/>
</dbReference>
<organism evidence="2 3">
    <name type="scientific">SAR86 cluster bacterium</name>
    <dbReference type="NCBI Taxonomy" id="2030880"/>
    <lineage>
        <taxon>Bacteria</taxon>
        <taxon>Pseudomonadati</taxon>
        <taxon>Pseudomonadota</taxon>
        <taxon>Gammaproteobacteria</taxon>
        <taxon>SAR86 cluster</taxon>
    </lineage>
</organism>
<proteinExistence type="predicted"/>
<dbReference type="SUPFAM" id="SSF53335">
    <property type="entry name" value="S-adenosyl-L-methionine-dependent methyltransferases"/>
    <property type="match status" value="1"/>
</dbReference>
<evidence type="ECO:0000313" key="3">
    <source>
        <dbReference type="Proteomes" id="UP000315283"/>
    </source>
</evidence>
<evidence type="ECO:0000313" key="2">
    <source>
        <dbReference type="EMBL" id="RZO28184.1"/>
    </source>
</evidence>
<dbReference type="GO" id="GO:0032259">
    <property type="term" value="P:methylation"/>
    <property type="evidence" value="ECO:0007669"/>
    <property type="project" value="UniProtKB-KW"/>
</dbReference>
<dbReference type="CDD" id="cd02440">
    <property type="entry name" value="AdoMet_MTases"/>
    <property type="match status" value="1"/>
</dbReference>
<dbReference type="AlphaFoldDB" id="A0A520N3W1"/>
<dbReference type="Pfam" id="PF08241">
    <property type="entry name" value="Methyltransf_11"/>
    <property type="match status" value="1"/>
</dbReference>
<name>A0A520N3W1_9GAMM</name>
<accession>A0A520N3W1</accession>
<reference evidence="2 3" key="1">
    <citation type="submission" date="2019-02" db="EMBL/GenBank/DDBJ databases">
        <title>Prokaryotic population dynamics and viral predation in marine succession experiment using metagenomics: the confinement effect.</title>
        <authorList>
            <person name="Haro-Moreno J.M."/>
            <person name="Rodriguez-Valera F."/>
            <person name="Lopez-Perez M."/>
        </authorList>
    </citation>
    <scope>NUCLEOTIDE SEQUENCE [LARGE SCALE GENOMIC DNA]</scope>
    <source>
        <strain evidence="2">MED-G164</strain>
    </source>
</reference>
<dbReference type="GO" id="GO:0008757">
    <property type="term" value="F:S-adenosylmethionine-dependent methyltransferase activity"/>
    <property type="evidence" value="ECO:0007669"/>
    <property type="project" value="InterPro"/>
</dbReference>
<dbReference type="Proteomes" id="UP000315283">
    <property type="component" value="Unassembled WGS sequence"/>
</dbReference>
<dbReference type="Gene3D" id="3.40.50.150">
    <property type="entry name" value="Vaccinia Virus protein VP39"/>
    <property type="match status" value="1"/>
</dbReference>
<gene>
    <name evidence="2" type="ORF">EVA97_02995</name>
</gene>
<comment type="caution">
    <text evidence="2">The sequence shown here is derived from an EMBL/GenBank/DDBJ whole genome shotgun (WGS) entry which is preliminary data.</text>
</comment>
<protein>
    <submittedName>
        <fullName evidence="2">Class I SAM-dependent methyltransferase</fullName>
    </submittedName>
</protein>
<dbReference type="PANTHER" id="PTHR42912">
    <property type="entry name" value="METHYLTRANSFERASE"/>
    <property type="match status" value="1"/>
</dbReference>
<evidence type="ECO:0000259" key="1">
    <source>
        <dbReference type="Pfam" id="PF08241"/>
    </source>
</evidence>
<feature type="domain" description="Methyltransferase type 11" evidence="1">
    <location>
        <begin position="18"/>
        <end position="118"/>
    </location>
</feature>
<sequence length="234" mass="27090">MLTFNLTKYSLIESGTMLDVGCGEGRHIFGIMQNYPEMKCIGLDMDDDSLLKAEEGYEFFESISNAGAEFLKGSAYSLPFQNNSLDLVVCSEVLEHLHHYNDAVKEIHRVLKPGGKFYASVPASWPEKICWALSKDYQNQPGGHLRIFNQSKLISEISEVGFTFLSSDRFHSIHAPYWWIRCFFWNTQDSNIIVKLYKKILERHILKKPFLLDFIDKILNPFMGKSFSMYFEKK</sequence>
<keyword evidence="2" id="KW-0808">Transferase</keyword>
<dbReference type="EMBL" id="SHBJ01000017">
    <property type="protein sequence ID" value="RZO28184.1"/>
    <property type="molecule type" value="Genomic_DNA"/>
</dbReference>
<dbReference type="InterPro" id="IPR029063">
    <property type="entry name" value="SAM-dependent_MTases_sf"/>
</dbReference>
<keyword evidence="2" id="KW-0489">Methyltransferase</keyword>
<dbReference type="InterPro" id="IPR013216">
    <property type="entry name" value="Methyltransf_11"/>
</dbReference>